<dbReference type="AlphaFoldDB" id="G3AGN1"/>
<dbReference type="eggNOG" id="ENOG502QRVJ">
    <property type="taxonomic scope" value="Eukaryota"/>
</dbReference>
<dbReference type="InParanoid" id="G3AGN1"/>
<dbReference type="OrthoDB" id="5426978at2759"/>
<proteinExistence type="predicted"/>
<keyword evidence="2" id="KW-1185">Reference proteome</keyword>
<dbReference type="Proteomes" id="UP000000709">
    <property type="component" value="Unassembled WGS sequence"/>
</dbReference>
<sequence>MNDNSLVFWFSTLLIANYSILLNGDVYSMGISWTCSILNDFKVLEKFIEFVEKSQSSDYDNITLYFAKLYYSLDLIDDIYCLGMGTQKSINQNTLIQFLHANIRFFVKEDESIKSGMALFKNAPLLMHMINVRDQYIYEGKYSKPIPIQQQTSDDQFAAHFMTLVSEKYDLINYLLEINHFIVHDSNKHHDSDELYETLMDYNLKLIRLVKKLSSSIMNFANFIGTSTTGSAAGVAATTATTSSPTSPSLKPALVNPLLNISIGQLFKLIKLIKLIIDSLTTSKQSSTDLENRLTKINNDLSISFNLLNLNLVNLQLGTKSSLIIKKKVGDYKFNFNKPTNITTTEQSLNSYIQEFTNTILPFIQQENRHGWY</sequence>
<evidence type="ECO:0000313" key="2">
    <source>
        <dbReference type="Proteomes" id="UP000000709"/>
    </source>
</evidence>
<dbReference type="KEGG" id="spaa:SPAPADRAFT_58593"/>
<protein>
    <submittedName>
        <fullName evidence="1">Uncharacterized protein</fullName>
    </submittedName>
</protein>
<accession>G3AGN1</accession>
<reference evidence="1 2" key="1">
    <citation type="journal article" date="2011" name="Proc. Natl. Acad. Sci. U.S.A.">
        <title>Comparative genomics of xylose-fermenting fungi for enhanced biofuel production.</title>
        <authorList>
            <person name="Wohlbach D.J."/>
            <person name="Kuo A."/>
            <person name="Sato T.K."/>
            <person name="Potts K.M."/>
            <person name="Salamov A.A."/>
            <person name="LaButti K.M."/>
            <person name="Sun H."/>
            <person name="Clum A."/>
            <person name="Pangilinan J.L."/>
            <person name="Lindquist E.A."/>
            <person name="Lucas S."/>
            <person name="Lapidus A."/>
            <person name="Jin M."/>
            <person name="Gunawan C."/>
            <person name="Balan V."/>
            <person name="Dale B.E."/>
            <person name="Jeffries T.W."/>
            <person name="Zinkel R."/>
            <person name="Barry K.W."/>
            <person name="Grigoriev I.V."/>
            <person name="Gasch A.P."/>
        </authorList>
    </citation>
    <scope>NUCLEOTIDE SEQUENCE [LARGE SCALE GENOMIC DNA]</scope>
    <source>
        <strain evidence="2">NRRL Y-27907 / 11-Y1</strain>
    </source>
</reference>
<evidence type="ECO:0000313" key="1">
    <source>
        <dbReference type="EMBL" id="EGW35370.1"/>
    </source>
</evidence>
<organism evidence="2">
    <name type="scientific">Spathaspora passalidarum (strain NRRL Y-27907 / 11-Y1)</name>
    <dbReference type="NCBI Taxonomy" id="619300"/>
    <lineage>
        <taxon>Eukaryota</taxon>
        <taxon>Fungi</taxon>
        <taxon>Dikarya</taxon>
        <taxon>Ascomycota</taxon>
        <taxon>Saccharomycotina</taxon>
        <taxon>Pichiomycetes</taxon>
        <taxon>Debaryomycetaceae</taxon>
        <taxon>Spathaspora</taxon>
    </lineage>
</organism>
<dbReference type="GeneID" id="18872521"/>
<dbReference type="RefSeq" id="XP_007372782.1">
    <property type="nucleotide sequence ID" value="XM_007372720.1"/>
</dbReference>
<dbReference type="STRING" id="619300.G3AGN1"/>
<name>G3AGN1_SPAPN</name>
<dbReference type="OMA" id="SIMNFAN"/>
<gene>
    <name evidence="1" type="ORF">SPAPADRAFT_58593</name>
</gene>
<dbReference type="EMBL" id="GL996499">
    <property type="protein sequence ID" value="EGW35370.1"/>
    <property type="molecule type" value="Genomic_DNA"/>
</dbReference>
<dbReference type="HOGENOM" id="CLU_742207_0_0_1"/>